<reference evidence="2 3" key="1">
    <citation type="journal article" date="2015" name="Nature">
        <title>rRNA introns, odd ribosomes, and small enigmatic genomes across a large radiation of phyla.</title>
        <authorList>
            <person name="Brown C.T."/>
            <person name="Hug L.A."/>
            <person name="Thomas B.C."/>
            <person name="Sharon I."/>
            <person name="Castelle C.J."/>
            <person name="Singh A."/>
            <person name="Wilkins M.J."/>
            <person name="Williams K.H."/>
            <person name="Banfield J.F."/>
        </authorList>
    </citation>
    <scope>NUCLEOTIDE SEQUENCE [LARGE SCALE GENOMIC DNA]</scope>
</reference>
<dbReference type="GO" id="GO:0004803">
    <property type="term" value="F:transposase activity"/>
    <property type="evidence" value="ECO:0007669"/>
    <property type="project" value="InterPro"/>
</dbReference>
<dbReference type="PATRIC" id="fig|1618447.3.peg.1043"/>
<dbReference type="InterPro" id="IPR002686">
    <property type="entry name" value="Transposase_17"/>
</dbReference>
<name>A0A0G1JJ85_9BACT</name>
<dbReference type="GO" id="GO:0006313">
    <property type="term" value="P:DNA transposition"/>
    <property type="evidence" value="ECO:0007669"/>
    <property type="project" value="InterPro"/>
</dbReference>
<dbReference type="AlphaFoldDB" id="A0A0G1JJ85"/>
<dbReference type="Proteomes" id="UP000034617">
    <property type="component" value="Unassembled WGS sequence"/>
</dbReference>
<dbReference type="Gene3D" id="3.30.70.1290">
    <property type="entry name" value="Transposase IS200-like"/>
    <property type="match status" value="1"/>
</dbReference>
<feature type="domain" description="Transposase IS200-like" evidence="1">
    <location>
        <begin position="21"/>
        <end position="136"/>
    </location>
</feature>
<organism evidence="2 3">
    <name type="scientific">Candidatus Gottesmanbacteria bacterium GW2011_GWB1_44_11c</name>
    <dbReference type="NCBI Taxonomy" id="1618447"/>
    <lineage>
        <taxon>Bacteria</taxon>
        <taxon>Candidatus Gottesmaniibacteriota</taxon>
    </lineage>
</organism>
<dbReference type="InterPro" id="IPR036515">
    <property type="entry name" value="Transposase_17_sf"/>
</dbReference>
<dbReference type="PANTHER" id="PTHR34322">
    <property type="entry name" value="TRANSPOSASE, Y1_TNP DOMAIN-CONTAINING"/>
    <property type="match status" value="1"/>
</dbReference>
<evidence type="ECO:0000313" key="2">
    <source>
        <dbReference type="EMBL" id="KKT35444.1"/>
    </source>
</evidence>
<dbReference type="SMART" id="SM01321">
    <property type="entry name" value="Y1_Tnp"/>
    <property type="match status" value="1"/>
</dbReference>
<accession>A0A0G1JJ85</accession>
<evidence type="ECO:0000313" key="3">
    <source>
        <dbReference type="Proteomes" id="UP000034617"/>
    </source>
</evidence>
<comment type="caution">
    <text evidence="2">The sequence shown here is derived from an EMBL/GenBank/DDBJ whole genome shotgun (WGS) entry which is preliminary data.</text>
</comment>
<evidence type="ECO:0000259" key="1">
    <source>
        <dbReference type="SMART" id="SM01321"/>
    </source>
</evidence>
<sequence length="217" mass="25784">MNSQLTNDMVIHMPQRKPIFLKDGYYHVYNRGHNKQNIFLNYKDYTRYLVRIEKYKEIHPITLLCYCLMPNHIHLILRQESDEPIEVFIHRLHTAYTMFFNKKYERVGSVFQGRFKAKLIESDEYLLHVSRYIHLNPIELLRAQGPALNSQLVQYPWSSYHEYVEQSSPLSHPLSDPSIILGYFNKEHQKQSYKKFVGDMIKTVSDEDLAEISSGKL</sequence>
<dbReference type="SUPFAM" id="SSF143422">
    <property type="entry name" value="Transposase IS200-like"/>
    <property type="match status" value="1"/>
</dbReference>
<dbReference type="PANTHER" id="PTHR34322:SF2">
    <property type="entry name" value="TRANSPOSASE IS200-LIKE DOMAIN-CONTAINING PROTEIN"/>
    <property type="match status" value="1"/>
</dbReference>
<protein>
    <submittedName>
        <fullName evidence="2">Transposase IS200-family protein</fullName>
    </submittedName>
</protein>
<proteinExistence type="predicted"/>
<dbReference type="Pfam" id="PF01797">
    <property type="entry name" value="Y1_Tnp"/>
    <property type="match status" value="1"/>
</dbReference>
<dbReference type="GO" id="GO:0003677">
    <property type="term" value="F:DNA binding"/>
    <property type="evidence" value="ECO:0007669"/>
    <property type="project" value="InterPro"/>
</dbReference>
<gene>
    <name evidence="2" type="ORF">UW22_C0053G0004</name>
</gene>
<dbReference type="EMBL" id="LCHM01000053">
    <property type="protein sequence ID" value="KKT35444.1"/>
    <property type="molecule type" value="Genomic_DNA"/>
</dbReference>